<dbReference type="Proteomes" id="UP000009168">
    <property type="component" value="Unassembled WGS sequence"/>
</dbReference>
<dbReference type="GO" id="GO:0015031">
    <property type="term" value="P:protein transport"/>
    <property type="evidence" value="ECO:0007669"/>
    <property type="project" value="TreeGrafter"/>
</dbReference>
<dbReference type="GO" id="GO:0005737">
    <property type="term" value="C:cytoplasm"/>
    <property type="evidence" value="ECO:0007669"/>
    <property type="project" value="TreeGrafter"/>
</dbReference>
<dbReference type="InterPro" id="IPR011021">
    <property type="entry name" value="Arrestin-like_N"/>
</dbReference>
<feature type="domain" description="Arrestin-like N-terminal" evidence="2">
    <location>
        <begin position="12"/>
        <end position="165"/>
    </location>
</feature>
<dbReference type="InterPro" id="IPR014756">
    <property type="entry name" value="Ig_E-set"/>
</dbReference>
<dbReference type="STRING" id="312017.I7MGN2"/>
<evidence type="ECO:0000259" key="3">
    <source>
        <dbReference type="Pfam" id="PF02752"/>
    </source>
</evidence>
<organism evidence="4 5">
    <name type="scientific">Tetrahymena thermophila (strain SB210)</name>
    <dbReference type="NCBI Taxonomy" id="312017"/>
    <lineage>
        <taxon>Eukaryota</taxon>
        <taxon>Sar</taxon>
        <taxon>Alveolata</taxon>
        <taxon>Ciliophora</taxon>
        <taxon>Intramacronucleata</taxon>
        <taxon>Oligohymenophorea</taxon>
        <taxon>Hymenostomatida</taxon>
        <taxon>Tetrahymenina</taxon>
        <taxon>Tetrahymenidae</taxon>
        <taxon>Tetrahymena</taxon>
    </lineage>
</organism>
<dbReference type="AlphaFoldDB" id="I7MGN2"/>
<sequence>MGNNSSYANGGIYIQTDQPFYIAGDTVTGKVHVSTLESFPANVLSLKIKGYEESYWQEQHQRTHTVRGSDGQERQHTETYYETHRGKNTFFSHQFPLYIWSSFSYMPAGQFTFPFQFKLMETLPGSYYESGTDRGCEYRAIIKYKVKVEINSSNNKKLKNKQDLIIREPLKTYVTSQYGERVVKPTTWCCISQGQSHIKCHFERNSYMPGETARMLADLDNSQCDLEIKNLQCSLNKRLRLTSNSGREHLITKQVSRRDFQGVGAHQTATENNRRSCEVNLIGTNGTVIQPSTRGRLVNCEYNLNILANLEGCICCSDKPEVTVPISIVSPPPPNYGQMQPPPNWNPQVFEVKTFAFTSDYMYTKNLPPPPGMNININMPPPPPMNPIPPPMYPPNDPMPPPVMNMNVNMNANQPTTSNQGNVNMGIGMGVPGMNMQVNMSGNDPNYNQNQQYPPQNMNVQVNQQVQYQDNNMQMGMGAPGMQFNFQVNDNQHQHNQNQQPPNMNMNMQFNQGPPPNF</sequence>
<dbReference type="Pfam" id="PF02752">
    <property type="entry name" value="Arrestin_C"/>
    <property type="match status" value="1"/>
</dbReference>
<dbReference type="Pfam" id="PF00339">
    <property type="entry name" value="Arrestin_N"/>
    <property type="match status" value="1"/>
</dbReference>
<feature type="compositionally biased region" description="Low complexity" evidence="1">
    <location>
        <begin position="492"/>
        <end position="512"/>
    </location>
</feature>
<evidence type="ECO:0000259" key="2">
    <source>
        <dbReference type="Pfam" id="PF00339"/>
    </source>
</evidence>
<gene>
    <name evidence="4" type="ORF">TTHERM_00563950</name>
</gene>
<reference evidence="5" key="1">
    <citation type="journal article" date="2006" name="PLoS Biol.">
        <title>Macronuclear genome sequence of the ciliate Tetrahymena thermophila, a model eukaryote.</title>
        <authorList>
            <person name="Eisen J.A."/>
            <person name="Coyne R.S."/>
            <person name="Wu M."/>
            <person name="Wu D."/>
            <person name="Thiagarajan M."/>
            <person name="Wortman J.R."/>
            <person name="Badger J.H."/>
            <person name="Ren Q."/>
            <person name="Amedeo P."/>
            <person name="Jones K.M."/>
            <person name="Tallon L.J."/>
            <person name="Delcher A.L."/>
            <person name="Salzberg S.L."/>
            <person name="Silva J.C."/>
            <person name="Haas B.J."/>
            <person name="Majoros W.H."/>
            <person name="Farzad M."/>
            <person name="Carlton J.M."/>
            <person name="Smith R.K. Jr."/>
            <person name="Garg J."/>
            <person name="Pearlman R.E."/>
            <person name="Karrer K.M."/>
            <person name="Sun L."/>
            <person name="Manning G."/>
            <person name="Elde N.C."/>
            <person name="Turkewitz A.P."/>
            <person name="Asai D.J."/>
            <person name="Wilkes D.E."/>
            <person name="Wang Y."/>
            <person name="Cai H."/>
            <person name="Collins K."/>
            <person name="Stewart B.A."/>
            <person name="Lee S.R."/>
            <person name="Wilamowska K."/>
            <person name="Weinberg Z."/>
            <person name="Ruzzo W.L."/>
            <person name="Wloga D."/>
            <person name="Gaertig J."/>
            <person name="Frankel J."/>
            <person name="Tsao C.-C."/>
            <person name="Gorovsky M.A."/>
            <person name="Keeling P.J."/>
            <person name="Waller R.F."/>
            <person name="Patron N.J."/>
            <person name="Cherry J.M."/>
            <person name="Stover N.A."/>
            <person name="Krieger C.J."/>
            <person name="del Toro C."/>
            <person name="Ryder H.F."/>
            <person name="Williamson S.C."/>
            <person name="Barbeau R.A."/>
            <person name="Hamilton E.P."/>
            <person name="Orias E."/>
        </authorList>
    </citation>
    <scope>NUCLEOTIDE SEQUENCE [LARGE SCALE GENOMIC DNA]</scope>
    <source>
        <strain evidence="5">SB210</strain>
    </source>
</reference>
<keyword evidence="5" id="KW-1185">Reference proteome</keyword>
<dbReference type="KEGG" id="tet:TTHERM_00563950"/>
<dbReference type="SUPFAM" id="SSF81296">
    <property type="entry name" value="E set domains"/>
    <property type="match status" value="1"/>
</dbReference>
<dbReference type="InterPro" id="IPR050357">
    <property type="entry name" value="Arrestin_domain-protein"/>
</dbReference>
<dbReference type="Gene3D" id="2.60.40.640">
    <property type="match status" value="2"/>
</dbReference>
<dbReference type="OrthoDB" id="297372at2759"/>
<dbReference type="RefSeq" id="XP_001021994.2">
    <property type="nucleotide sequence ID" value="XM_001021994.2"/>
</dbReference>
<dbReference type="InParanoid" id="I7MGN2"/>
<proteinExistence type="predicted"/>
<dbReference type="EMBL" id="GG662556">
    <property type="protein sequence ID" value="EAS01749.2"/>
    <property type="molecule type" value="Genomic_DNA"/>
</dbReference>
<feature type="domain" description="Arrestin C-terminal-like" evidence="3">
    <location>
        <begin position="192"/>
        <end position="333"/>
    </location>
</feature>
<protein>
    <submittedName>
        <fullName evidence="4">Arrestin</fullName>
    </submittedName>
</protein>
<evidence type="ECO:0000313" key="4">
    <source>
        <dbReference type="EMBL" id="EAS01749.2"/>
    </source>
</evidence>
<dbReference type="PANTHER" id="PTHR11188">
    <property type="entry name" value="ARRESTIN DOMAIN CONTAINING PROTEIN"/>
    <property type="match status" value="1"/>
</dbReference>
<dbReference type="PANTHER" id="PTHR11188:SF17">
    <property type="entry name" value="FI21816P1"/>
    <property type="match status" value="1"/>
</dbReference>
<name>I7MGN2_TETTS</name>
<evidence type="ECO:0000256" key="1">
    <source>
        <dbReference type="SAM" id="MobiDB-lite"/>
    </source>
</evidence>
<dbReference type="eggNOG" id="ENOG502S76D">
    <property type="taxonomic scope" value="Eukaryota"/>
</dbReference>
<dbReference type="InterPro" id="IPR014752">
    <property type="entry name" value="Arrestin-like_C"/>
</dbReference>
<dbReference type="InterPro" id="IPR011022">
    <property type="entry name" value="Arrestin_C-like"/>
</dbReference>
<accession>I7MGN2</accession>
<feature type="region of interest" description="Disordered" evidence="1">
    <location>
        <begin position="492"/>
        <end position="518"/>
    </location>
</feature>
<evidence type="ECO:0000313" key="5">
    <source>
        <dbReference type="Proteomes" id="UP000009168"/>
    </source>
</evidence>
<dbReference type="GeneID" id="7835998"/>